<name>A0A9D2BI23_9FIRM</name>
<evidence type="ECO:0000259" key="2">
    <source>
        <dbReference type="Pfam" id="PF13490"/>
    </source>
</evidence>
<keyword evidence="1" id="KW-0472">Membrane</keyword>
<gene>
    <name evidence="3" type="ORF">H9734_04660</name>
</gene>
<protein>
    <submittedName>
        <fullName evidence="3">Zf-HC2 domain-containing protein</fullName>
    </submittedName>
</protein>
<evidence type="ECO:0000313" key="4">
    <source>
        <dbReference type="Proteomes" id="UP000886890"/>
    </source>
</evidence>
<accession>A0A9D2BI23</accession>
<dbReference type="Proteomes" id="UP000886890">
    <property type="component" value="Unassembled WGS sequence"/>
</dbReference>
<evidence type="ECO:0000256" key="1">
    <source>
        <dbReference type="SAM" id="Phobius"/>
    </source>
</evidence>
<organism evidence="3 4">
    <name type="scientific">Candidatus Fusicatenibacter merdavium</name>
    <dbReference type="NCBI Taxonomy" id="2838600"/>
    <lineage>
        <taxon>Bacteria</taxon>
        <taxon>Bacillati</taxon>
        <taxon>Bacillota</taxon>
        <taxon>Clostridia</taxon>
        <taxon>Lachnospirales</taxon>
        <taxon>Lachnospiraceae</taxon>
        <taxon>Fusicatenibacter</taxon>
    </lineage>
</organism>
<dbReference type="Pfam" id="PF13490">
    <property type="entry name" value="zf-HC2"/>
    <property type="match status" value="1"/>
</dbReference>
<proteinExistence type="predicted"/>
<dbReference type="InterPro" id="IPR027383">
    <property type="entry name" value="Znf_put"/>
</dbReference>
<feature type="domain" description="Putative zinc-finger" evidence="2">
    <location>
        <begin position="3"/>
        <end position="36"/>
    </location>
</feature>
<sequence length="119" mass="14516">MDCERAEKLIQPYVQDKMPENEMEDFIHHVRNCPACYDELETYFIIRQAARYLDDDEKQSYNLKGLLAKDMREKERRIQRKKHRNIFFSVLIFVLTILLILFTLHYLDFVEIPWLKGLF</sequence>
<feature type="transmembrane region" description="Helical" evidence="1">
    <location>
        <begin position="86"/>
        <end position="107"/>
    </location>
</feature>
<dbReference type="EMBL" id="DXEK01000075">
    <property type="protein sequence ID" value="HIX76873.1"/>
    <property type="molecule type" value="Genomic_DNA"/>
</dbReference>
<keyword evidence="1" id="KW-0812">Transmembrane</keyword>
<evidence type="ECO:0000313" key="3">
    <source>
        <dbReference type="EMBL" id="HIX76873.1"/>
    </source>
</evidence>
<dbReference type="AlphaFoldDB" id="A0A9D2BI23"/>
<reference evidence="3" key="2">
    <citation type="submission" date="2021-04" db="EMBL/GenBank/DDBJ databases">
        <authorList>
            <person name="Gilroy R."/>
        </authorList>
    </citation>
    <scope>NUCLEOTIDE SEQUENCE</scope>
    <source>
        <strain evidence="3">CHK183-1962</strain>
    </source>
</reference>
<comment type="caution">
    <text evidence="3">The sequence shown here is derived from an EMBL/GenBank/DDBJ whole genome shotgun (WGS) entry which is preliminary data.</text>
</comment>
<keyword evidence="1" id="KW-1133">Transmembrane helix</keyword>
<reference evidence="3" key="1">
    <citation type="journal article" date="2021" name="PeerJ">
        <title>Extensive microbial diversity within the chicken gut microbiome revealed by metagenomics and culture.</title>
        <authorList>
            <person name="Gilroy R."/>
            <person name="Ravi A."/>
            <person name="Getino M."/>
            <person name="Pursley I."/>
            <person name="Horton D.L."/>
            <person name="Alikhan N.F."/>
            <person name="Baker D."/>
            <person name="Gharbi K."/>
            <person name="Hall N."/>
            <person name="Watson M."/>
            <person name="Adriaenssens E.M."/>
            <person name="Foster-Nyarko E."/>
            <person name="Jarju S."/>
            <person name="Secka A."/>
            <person name="Antonio M."/>
            <person name="Oren A."/>
            <person name="Chaudhuri R.R."/>
            <person name="La Ragione R."/>
            <person name="Hildebrand F."/>
            <person name="Pallen M.J."/>
        </authorList>
    </citation>
    <scope>NUCLEOTIDE SEQUENCE</scope>
    <source>
        <strain evidence="3">CHK183-1962</strain>
    </source>
</reference>